<keyword evidence="1" id="KW-1133">Transmembrane helix</keyword>
<accession>A0AAW8J4U8</accession>
<name>A0AAW8J4U8_9GAMM</name>
<feature type="transmembrane region" description="Helical" evidence="1">
    <location>
        <begin position="47"/>
        <end position="64"/>
    </location>
</feature>
<dbReference type="EMBL" id="JAVIDL010000001">
    <property type="protein sequence ID" value="MDQ8934199.1"/>
    <property type="molecule type" value="Genomic_DNA"/>
</dbReference>
<evidence type="ECO:0008006" key="4">
    <source>
        <dbReference type="Google" id="ProtNLM"/>
    </source>
</evidence>
<dbReference type="Proteomes" id="UP001243844">
    <property type="component" value="Unassembled WGS sequence"/>
</dbReference>
<proteinExistence type="predicted"/>
<evidence type="ECO:0000313" key="2">
    <source>
        <dbReference type="EMBL" id="MDQ8934199.1"/>
    </source>
</evidence>
<feature type="transmembrane region" description="Helical" evidence="1">
    <location>
        <begin position="102"/>
        <end position="120"/>
    </location>
</feature>
<dbReference type="RefSeq" id="WP_308980635.1">
    <property type="nucleotide sequence ID" value="NZ_JAVIDL010000001.1"/>
</dbReference>
<keyword evidence="1" id="KW-0472">Membrane</keyword>
<sequence>MTNSEQQRMLDQLAEQKLRQKQVDRILKIVLPIVSFLITVICANLNWQSTLGTFIVFWLGLYAVGIWRLNIYYSMAAVAAYCLIDIYFSFNGTLPIQAVGRQMGTLLTFMLILGLSRPYIDRWMVKK</sequence>
<organism evidence="2 3">
    <name type="scientific">Acinetobacter rudis</name>
    <dbReference type="NCBI Taxonomy" id="632955"/>
    <lineage>
        <taxon>Bacteria</taxon>
        <taxon>Pseudomonadati</taxon>
        <taxon>Pseudomonadota</taxon>
        <taxon>Gammaproteobacteria</taxon>
        <taxon>Moraxellales</taxon>
        <taxon>Moraxellaceae</taxon>
        <taxon>Acinetobacter</taxon>
    </lineage>
</organism>
<dbReference type="AlphaFoldDB" id="A0AAW8J4U8"/>
<evidence type="ECO:0000313" key="3">
    <source>
        <dbReference type="Proteomes" id="UP001243844"/>
    </source>
</evidence>
<feature type="transmembrane region" description="Helical" evidence="1">
    <location>
        <begin position="71"/>
        <end position="90"/>
    </location>
</feature>
<keyword evidence="1" id="KW-0812">Transmembrane</keyword>
<gene>
    <name evidence="2" type="ORF">RFH47_00350</name>
</gene>
<comment type="caution">
    <text evidence="2">The sequence shown here is derived from an EMBL/GenBank/DDBJ whole genome shotgun (WGS) entry which is preliminary data.</text>
</comment>
<reference evidence="2" key="1">
    <citation type="submission" date="2023-08" db="EMBL/GenBank/DDBJ databases">
        <title>Emergence of clinically-relevant ST2 carbapenem-resistant Acinetobacter baumannii strains in hospital sewages in Zhejiang, East of China.</title>
        <authorList>
            <person name="Kaichao C."/>
            <person name="Zhang R."/>
        </authorList>
    </citation>
    <scope>NUCLEOTIDE SEQUENCE</scope>
    <source>
        <strain evidence="2">M-RB-37</strain>
    </source>
</reference>
<evidence type="ECO:0000256" key="1">
    <source>
        <dbReference type="SAM" id="Phobius"/>
    </source>
</evidence>
<protein>
    <recommendedName>
        <fullName evidence="4">Histidine kinase</fullName>
    </recommendedName>
</protein>
<feature type="transmembrane region" description="Helical" evidence="1">
    <location>
        <begin position="25"/>
        <end position="41"/>
    </location>
</feature>